<dbReference type="PANTHER" id="PTHR31845:SF10">
    <property type="entry name" value="ZN(II)2CYS6 TRANSCRIPTION FACTOR (EUROFUNG)"/>
    <property type="match status" value="1"/>
</dbReference>
<keyword evidence="8" id="KW-1185">Reference proteome</keyword>
<dbReference type="PANTHER" id="PTHR31845">
    <property type="entry name" value="FINGER DOMAIN PROTEIN, PUTATIVE-RELATED"/>
    <property type="match status" value="1"/>
</dbReference>
<protein>
    <recommendedName>
        <fullName evidence="6">Zn(2)-C6 fungal-type domain-containing protein</fullName>
    </recommendedName>
</protein>
<dbReference type="PROSITE" id="PS50048">
    <property type="entry name" value="ZN2_CY6_FUNGAL_2"/>
    <property type="match status" value="1"/>
</dbReference>
<organism evidence="7 8">
    <name type="scientific">Didymosphaeria variabile</name>
    <dbReference type="NCBI Taxonomy" id="1932322"/>
    <lineage>
        <taxon>Eukaryota</taxon>
        <taxon>Fungi</taxon>
        <taxon>Dikarya</taxon>
        <taxon>Ascomycota</taxon>
        <taxon>Pezizomycotina</taxon>
        <taxon>Dothideomycetes</taxon>
        <taxon>Pleosporomycetidae</taxon>
        <taxon>Pleosporales</taxon>
        <taxon>Massarineae</taxon>
        <taxon>Didymosphaeriaceae</taxon>
        <taxon>Didymosphaeria</taxon>
    </lineage>
</organism>
<dbReference type="RefSeq" id="XP_056076116.1">
    <property type="nucleotide sequence ID" value="XM_056209294.1"/>
</dbReference>
<keyword evidence="3" id="KW-0238">DNA-binding</keyword>
<dbReference type="InterPro" id="IPR036864">
    <property type="entry name" value="Zn2-C6_fun-type_DNA-bd_sf"/>
</dbReference>
<dbReference type="OrthoDB" id="5226580at2759"/>
<dbReference type="Proteomes" id="UP001140513">
    <property type="component" value="Unassembled WGS sequence"/>
</dbReference>
<evidence type="ECO:0000256" key="4">
    <source>
        <dbReference type="ARBA" id="ARBA00023163"/>
    </source>
</evidence>
<dbReference type="GO" id="GO:0000976">
    <property type="term" value="F:transcription cis-regulatory region binding"/>
    <property type="evidence" value="ECO:0007669"/>
    <property type="project" value="TreeGrafter"/>
</dbReference>
<comment type="subcellular location">
    <subcellularLocation>
        <location evidence="1">Nucleus</location>
    </subcellularLocation>
</comment>
<dbReference type="PROSITE" id="PS00463">
    <property type="entry name" value="ZN2_CY6_FUNGAL_1"/>
    <property type="match status" value="1"/>
</dbReference>
<dbReference type="GO" id="GO:0000981">
    <property type="term" value="F:DNA-binding transcription factor activity, RNA polymerase II-specific"/>
    <property type="evidence" value="ECO:0007669"/>
    <property type="project" value="InterPro"/>
</dbReference>
<dbReference type="GeneID" id="80904003"/>
<feature type="domain" description="Zn(2)-C6 fungal-type" evidence="6">
    <location>
        <begin position="13"/>
        <end position="45"/>
    </location>
</feature>
<dbReference type="SUPFAM" id="SSF57701">
    <property type="entry name" value="Zn2/Cys6 DNA-binding domain"/>
    <property type="match status" value="1"/>
</dbReference>
<dbReference type="CDD" id="cd00067">
    <property type="entry name" value="GAL4"/>
    <property type="match status" value="1"/>
</dbReference>
<dbReference type="GO" id="GO:0005634">
    <property type="term" value="C:nucleus"/>
    <property type="evidence" value="ECO:0007669"/>
    <property type="project" value="UniProtKB-SubCell"/>
</dbReference>
<evidence type="ECO:0000313" key="8">
    <source>
        <dbReference type="Proteomes" id="UP001140513"/>
    </source>
</evidence>
<comment type="caution">
    <text evidence="7">The sequence shown here is derived from an EMBL/GenBank/DDBJ whole genome shotgun (WGS) entry which is preliminary data.</text>
</comment>
<evidence type="ECO:0000256" key="5">
    <source>
        <dbReference type="ARBA" id="ARBA00023242"/>
    </source>
</evidence>
<sequence>MEAREGRIGNAFACERCRKHKVRCVPSEAAGICQRCQKARVECIEHVARRRPAKPRAVVQPTNKVAEMEKRIEKLHAIVTSTTAPSVPNSTPQAALPPVATIPSQTAEISRRTSTPAPVVPSARPLPVVKTPILPNPGSTPESALSFWESMNDAVSGLERLDPVIRSIGIVHMQSLLETYRTMIDFFPFVLLPRECFCGDLIQQRPMFLFAVLTAASFDSYHLQTSLSKEFRKVVMVKLMNGEKSLDLLQGLLVFIAWHHHYMDPHAASVHLLLQMCVGIAGDLGLDNIPSPSRSPMQKDDAWHREAKRAYLGCYFLASSLSLLDSGRARSMSYSSTLQVFARDIAKAWEHRSDAIVPILIDTCQFMEDVEETFGSQSEPALVAKAQLKRLSEKWDHMQAATKAQANDYRTLRWIQLVARVHLYKATSSLDIYDRDSMPWVSGFQLSQRITCLRCVEQFLDYSLQFSSTEYELLSLTDWLALVAGLTMLAKLALYSSPMPGWDPVELQIFKSFEYFRDQLSAQMPRPHDSQDHSEDLFERFRRITAIMKVAVKTAPGRNSPNGSTFELATGSGRTVSLLQELPPLKPNGVVNGSDPLPVPWKVSPQFDISSQEFLWKFLLGAL</sequence>
<evidence type="ECO:0000256" key="2">
    <source>
        <dbReference type="ARBA" id="ARBA00023015"/>
    </source>
</evidence>
<gene>
    <name evidence="7" type="ORF">N0V89_000473</name>
</gene>
<keyword evidence="5" id="KW-0539">Nucleus</keyword>
<dbReference type="InterPro" id="IPR001138">
    <property type="entry name" value="Zn2Cys6_DnaBD"/>
</dbReference>
<keyword evidence="4" id="KW-0804">Transcription</keyword>
<evidence type="ECO:0000313" key="7">
    <source>
        <dbReference type="EMBL" id="KAJ4359914.1"/>
    </source>
</evidence>
<dbReference type="GO" id="GO:0008270">
    <property type="term" value="F:zinc ion binding"/>
    <property type="evidence" value="ECO:0007669"/>
    <property type="project" value="InterPro"/>
</dbReference>
<evidence type="ECO:0000256" key="3">
    <source>
        <dbReference type="ARBA" id="ARBA00023125"/>
    </source>
</evidence>
<dbReference type="SMART" id="SM00066">
    <property type="entry name" value="GAL4"/>
    <property type="match status" value="1"/>
</dbReference>
<dbReference type="InterPro" id="IPR051089">
    <property type="entry name" value="prtT"/>
</dbReference>
<proteinExistence type="predicted"/>
<accession>A0A9W9CFQ9</accession>
<dbReference type="EMBL" id="JAPEUX010000001">
    <property type="protein sequence ID" value="KAJ4359914.1"/>
    <property type="molecule type" value="Genomic_DNA"/>
</dbReference>
<name>A0A9W9CFQ9_9PLEO</name>
<dbReference type="Pfam" id="PF00172">
    <property type="entry name" value="Zn_clus"/>
    <property type="match status" value="1"/>
</dbReference>
<dbReference type="AlphaFoldDB" id="A0A9W9CFQ9"/>
<keyword evidence="2" id="KW-0805">Transcription regulation</keyword>
<reference evidence="7" key="1">
    <citation type="submission" date="2022-10" db="EMBL/GenBank/DDBJ databases">
        <title>Tapping the CABI collections for fungal endophytes: first genome assemblies for Collariella, Neodidymelliopsis, Ascochyta clinopodiicola, Didymella pomorum, Didymosphaeria variabile, Neocosmospora piperis and Neocucurbitaria cava.</title>
        <authorList>
            <person name="Hill R."/>
        </authorList>
    </citation>
    <scope>NUCLEOTIDE SEQUENCE</scope>
    <source>
        <strain evidence="7">IMI 356815</strain>
    </source>
</reference>
<dbReference type="Gene3D" id="4.10.240.10">
    <property type="entry name" value="Zn(2)-C6 fungal-type DNA-binding domain"/>
    <property type="match status" value="1"/>
</dbReference>
<evidence type="ECO:0000259" key="6">
    <source>
        <dbReference type="PROSITE" id="PS50048"/>
    </source>
</evidence>
<evidence type="ECO:0000256" key="1">
    <source>
        <dbReference type="ARBA" id="ARBA00004123"/>
    </source>
</evidence>